<evidence type="ECO:0000313" key="1">
    <source>
        <dbReference type="EMBL" id="KAG5593967.1"/>
    </source>
</evidence>
<keyword evidence="2" id="KW-1185">Reference proteome</keyword>
<protein>
    <submittedName>
        <fullName evidence="1">Uncharacterized protein</fullName>
    </submittedName>
</protein>
<accession>A0A9J5Y275</accession>
<dbReference type="AlphaFoldDB" id="A0A9J5Y275"/>
<name>A0A9J5Y275_SOLCO</name>
<dbReference type="EMBL" id="JACXVP010000007">
    <property type="protein sequence ID" value="KAG5593967.1"/>
    <property type="molecule type" value="Genomic_DNA"/>
</dbReference>
<dbReference type="Proteomes" id="UP000824120">
    <property type="component" value="Chromosome 7"/>
</dbReference>
<sequence length="84" mass="8868">MFLNGCLTKRANSLASTMSSNSASTFSVPLILSKTRLPLVLFPCSIKLFGVSGRSMPPTVITKAGAAAKPKESLHPHGWSLLVP</sequence>
<dbReference type="OrthoDB" id="10561517at2759"/>
<gene>
    <name evidence="1" type="ORF">H5410_035199</name>
</gene>
<reference evidence="1 2" key="1">
    <citation type="submission" date="2020-09" db="EMBL/GenBank/DDBJ databases">
        <title>De no assembly of potato wild relative species, Solanum commersonii.</title>
        <authorList>
            <person name="Cho K."/>
        </authorList>
    </citation>
    <scope>NUCLEOTIDE SEQUENCE [LARGE SCALE GENOMIC DNA]</scope>
    <source>
        <strain evidence="1">LZ3.2</strain>
        <tissue evidence="1">Leaf</tissue>
    </source>
</reference>
<organism evidence="1 2">
    <name type="scientific">Solanum commersonii</name>
    <name type="common">Commerson's wild potato</name>
    <name type="synonym">Commerson's nightshade</name>
    <dbReference type="NCBI Taxonomy" id="4109"/>
    <lineage>
        <taxon>Eukaryota</taxon>
        <taxon>Viridiplantae</taxon>
        <taxon>Streptophyta</taxon>
        <taxon>Embryophyta</taxon>
        <taxon>Tracheophyta</taxon>
        <taxon>Spermatophyta</taxon>
        <taxon>Magnoliopsida</taxon>
        <taxon>eudicotyledons</taxon>
        <taxon>Gunneridae</taxon>
        <taxon>Pentapetalae</taxon>
        <taxon>asterids</taxon>
        <taxon>lamiids</taxon>
        <taxon>Solanales</taxon>
        <taxon>Solanaceae</taxon>
        <taxon>Solanoideae</taxon>
        <taxon>Solaneae</taxon>
        <taxon>Solanum</taxon>
    </lineage>
</organism>
<proteinExistence type="predicted"/>
<comment type="caution">
    <text evidence="1">The sequence shown here is derived from an EMBL/GenBank/DDBJ whole genome shotgun (WGS) entry which is preliminary data.</text>
</comment>
<evidence type="ECO:0000313" key="2">
    <source>
        <dbReference type="Proteomes" id="UP000824120"/>
    </source>
</evidence>